<evidence type="ECO:0000256" key="7">
    <source>
        <dbReference type="ARBA" id="ARBA00023163"/>
    </source>
</evidence>
<dbReference type="InterPro" id="IPR006110">
    <property type="entry name" value="Pol_omega/Rpo6/RPB6"/>
</dbReference>
<dbReference type="Pfam" id="PF01192">
    <property type="entry name" value="RNA_pol_Rpb6"/>
    <property type="match status" value="1"/>
</dbReference>
<reference evidence="11" key="1">
    <citation type="submission" date="2018-12" db="EMBL/GenBank/DDBJ databases">
        <authorList>
            <person name="Will S."/>
            <person name="Neumann-Schaal M."/>
            <person name="Henke P."/>
        </authorList>
    </citation>
    <scope>NUCLEOTIDE SEQUENCE</scope>
    <source>
        <strain evidence="11">PCC 7102</strain>
    </source>
</reference>
<comment type="similarity">
    <text evidence="1 10">Belongs to the RNA polymerase subunit omega family.</text>
</comment>
<organism evidence="11 12">
    <name type="scientific">Dulcicalothrix desertica PCC 7102</name>
    <dbReference type="NCBI Taxonomy" id="232991"/>
    <lineage>
        <taxon>Bacteria</taxon>
        <taxon>Bacillati</taxon>
        <taxon>Cyanobacteriota</taxon>
        <taxon>Cyanophyceae</taxon>
        <taxon>Nostocales</taxon>
        <taxon>Calotrichaceae</taxon>
        <taxon>Dulcicalothrix</taxon>
    </lineage>
</organism>
<evidence type="ECO:0000256" key="6">
    <source>
        <dbReference type="ARBA" id="ARBA00022695"/>
    </source>
</evidence>
<accession>A0A3S1AKA3</accession>
<keyword evidence="7 10" id="KW-0804">Transcription</keyword>
<dbReference type="GO" id="GO:0003677">
    <property type="term" value="F:DNA binding"/>
    <property type="evidence" value="ECO:0007669"/>
    <property type="project" value="UniProtKB-UniRule"/>
</dbReference>
<evidence type="ECO:0000256" key="2">
    <source>
        <dbReference type="ARBA" id="ARBA00012418"/>
    </source>
</evidence>
<keyword evidence="6 10" id="KW-0548">Nucleotidyltransferase</keyword>
<dbReference type="InterPro" id="IPR003716">
    <property type="entry name" value="DNA-dir_RNA_pol_omega"/>
</dbReference>
<comment type="subunit">
    <text evidence="10">In cyanobacteria the RNAP catalytic core is composed of 2 alpha, 1 beta, 1 beta', 1 gamma and 1 omega subunit. When a sigma factor is associated with the core the holoenzyme is formed, which can initiate transcription.</text>
</comment>
<reference evidence="11" key="2">
    <citation type="journal article" date="2019" name="Genome Biol. Evol.">
        <title>Day and night: Metabolic profiles and evolutionary relationships of six axenic non-marine cyanobacteria.</title>
        <authorList>
            <person name="Will S.E."/>
            <person name="Henke P."/>
            <person name="Boedeker C."/>
            <person name="Huang S."/>
            <person name="Brinkmann H."/>
            <person name="Rohde M."/>
            <person name="Jarek M."/>
            <person name="Friedl T."/>
            <person name="Seufert S."/>
            <person name="Schumacher M."/>
            <person name="Overmann J."/>
            <person name="Neumann-Schaal M."/>
            <person name="Petersen J."/>
        </authorList>
    </citation>
    <scope>NUCLEOTIDE SEQUENCE [LARGE SCALE GENOMIC DNA]</scope>
    <source>
        <strain evidence="11">PCC 7102</strain>
    </source>
</reference>
<keyword evidence="12" id="KW-1185">Reference proteome</keyword>
<dbReference type="NCBIfam" id="NF001574">
    <property type="entry name" value="PRK00392.2-5"/>
    <property type="match status" value="1"/>
</dbReference>
<dbReference type="InterPro" id="IPR036161">
    <property type="entry name" value="RPB6/omega-like_sf"/>
</dbReference>
<comment type="function">
    <text evidence="10">Promotes RNA polymerase assembly. Latches the N- and C-terminal regions of the beta' subunit thereby facilitating its interaction with the beta and alpha subunits.</text>
</comment>
<evidence type="ECO:0000256" key="8">
    <source>
        <dbReference type="ARBA" id="ARBA00029924"/>
    </source>
</evidence>
<evidence type="ECO:0000256" key="1">
    <source>
        <dbReference type="ARBA" id="ARBA00006711"/>
    </source>
</evidence>
<name>A0A3S1AKA3_9CYAN</name>
<evidence type="ECO:0000256" key="10">
    <source>
        <dbReference type="HAMAP-Rule" id="MF_00366"/>
    </source>
</evidence>
<dbReference type="EMBL" id="RSCL01000015">
    <property type="protein sequence ID" value="RUT02745.1"/>
    <property type="molecule type" value="Genomic_DNA"/>
</dbReference>
<dbReference type="GO" id="GO:0000428">
    <property type="term" value="C:DNA-directed RNA polymerase complex"/>
    <property type="evidence" value="ECO:0007669"/>
    <property type="project" value="UniProtKB-KW"/>
</dbReference>
<evidence type="ECO:0000256" key="5">
    <source>
        <dbReference type="ARBA" id="ARBA00022679"/>
    </source>
</evidence>
<comment type="caution">
    <text evidence="11">The sequence shown here is derived from an EMBL/GenBank/DDBJ whole genome shotgun (WGS) entry which is preliminary data.</text>
</comment>
<dbReference type="AlphaFoldDB" id="A0A3S1AKA3"/>
<evidence type="ECO:0000256" key="4">
    <source>
        <dbReference type="ARBA" id="ARBA00022478"/>
    </source>
</evidence>
<dbReference type="SUPFAM" id="SSF63562">
    <property type="entry name" value="RPB6/omega subunit-like"/>
    <property type="match status" value="1"/>
</dbReference>
<evidence type="ECO:0000313" key="11">
    <source>
        <dbReference type="EMBL" id="RUT02745.1"/>
    </source>
</evidence>
<proteinExistence type="inferred from homology"/>
<evidence type="ECO:0000256" key="3">
    <source>
        <dbReference type="ARBA" id="ARBA00013725"/>
    </source>
</evidence>
<evidence type="ECO:0000313" key="12">
    <source>
        <dbReference type="Proteomes" id="UP000271624"/>
    </source>
</evidence>
<keyword evidence="4 10" id="KW-0240">DNA-directed RNA polymerase</keyword>
<dbReference type="Proteomes" id="UP000271624">
    <property type="component" value="Unassembled WGS sequence"/>
</dbReference>
<protein>
    <recommendedName>
        <fullName evidence="3 10">DNA-directed RNA polymerase subunit omega</fullName>
        <shortName evidence="10">RNAP omega subunit</shortName>
        <ecNumber evidence="2 10">2.7.7.6</ecNumber>
    </recommendedName>
    <alternativeName>
        <fullName evidence="10">RNA polymerase omega subunit</fullName>
    </alternativeName>
    <alternativeName>
        <fullName evidence="8 10">Transcriptase subunit omega</fullName>
    </alternativeName>
</protein>
<comment type="catalytic activity">
    <reaction evidence="9 10">
        <text>RNA(n) + a ribonucleoside 5'-triphosphate = RNA(n+1) + diphosphate</text>
        <dbReference type="Rhea" id="RHEA:21248"/>
        <dbReference type="Rhea" id="RHEA-COMP:14527"/>
        <dbReference type="Rhea" id="RHEA-COMP:17342"/>
        <dbReference type="ChEBI" id="CHEBI:33019"/>
        <dbReference type="ChEBI" id="CHEBI:61557"/>
        <dbReference type="ChEBI" id="CHEBI:140395"/>
        <dbReference type="EC" id="2.7.7.6"/>
    </reaction>
</comment>
<dbReference type="GO" id="GO:0006351">
    <property type="term" value="P:DNA-templated transcription"/>
    <property type="evidence" value="ECO:0007669"/>
    <property type="project" value="UniProtKB-UniRule"/>
</dbReference>
<sequence>MNHECYTKSCSTEPVIMLKRSKFETTQSQIMHRAEDLIHAASNRYRITVQVANRAKRRRYEDFDNADDTLMKPVLRAIIEMSDELTQPEIIGEV</sequence>
<dbReference type="GO" id="GO:0003899">
    <property type="term" value="F:DNA-directed RNA polymerase activity"/>
    <property type="evidence" value="ECO:0007669"/>
    <property type="project" value="UniProtKB-UniRule"/>
</dbReference>
<evidence type="ECO:0000256" key="9">
    <source>
        <dbReference type="ARBA" id="ARBA00048552"/>
    </source>
</evidence>
<dbReference type="EC" id="2.7.7.6" evidence="2 10"/>
<gene>
    <name evidence="10" type="primary">rpoZ</name>
    <name evidence="11" type="ORF">DSM106972_056650</name>
</gene>
<keyword evidence="5 10" id="KW-0808">Transferase</keyword>
<dbReference type="HAMAP" id="MF_00366">
    <property type="entry name" value="RNApol_bact_RpoZ"/>
    <property type="match status" value="1"/>
</dbReference>